<comment type="caution">
    <text evidence="2">The sequence shown here is derived from an EMBL/GenBank/DDBJ whole genome shotgun (WGS) entry which is preliminary data.</text>
</comment>
<protein>
    <submittedName>
        <fullName evidence="2">Uncharacterized protein</fullName>
    </submittedName>
</protein>
<evidence type="ECO:0000256" key="1">
    <source>
        <dbReference type="SAM" id="MobiDB-lite"/>
    </source>
</evidence>
<feature type="compositionally biased region" description="Basic residues" evidence="1">
    <location>
        <begin position="1"/>
        <end position="10"/>
    </location>
</feature>
<feature type="region of interest" description="Disordered" evidence="1">
    <location>
        <begin position="863"/>
        <end position="884"/>
    </location>
</feature>
<gene>
    <name evidence="2" type="ORF">CYCCA115_LOCUS16715</name>
</gene>
<dbReference type="EMBL" id="CAKOGP040001945">
    <property type="protein sequence ID" value="CAJ1957438.1"/>
    <property type="molecule type" value="Genomic_DNA"/>
</dbReference>
<dbReference type="Proteomes" id="UP001295423">
    <property type="component" value="Unassembled WGS sequence"/>
</dbReference>
<sequence length="884" mass="100257">MTTTRSHRHREGREQEPTSTITTRFEGTPPPSPNLNHTKDDESQGTPNPRAGTNEQQVQEGVVVTTCAGDDNDDDDDDDNIDDDDICPILDMKNKEVSSLAQQKSALRHLSTFLAKYWTQSETFKDLSALDKKELYKYVTDDDLNRNLIGAFCNYLSDAKAKGHSRDNKTLSHQTTQNYISQVCGYFVYHCPHLSEEKVNHCFGKSPFLTKCRDAMRKKISDRSKEHGIPLVVPKSGATKDDWIAIAWSCVLQGSADLAEFWSLCIALTQLASRGNEMGYLKHQHGRVVDCPDGGQHNVAAAYDVINFKQAGTSQLMHIFPHATHWELDYLFAVAYHMALTDSGSDYVFPRTSEAALKSNKDNKNDSTGVSKVWSEKFKQVLSQIEKVKEAMKASGTSSRHHTFTPNLCSHSGKKYALNEMGRTLSPIYLIFRAGWTIQNLHTLFDYLIRDAHHDVKAAKTCAGWTAKWNDEIWGGFSNFLEDLDPATTDQFDAFTKYLFRNQYDKMDTQLRHLHAFSVLRFYNDFTSFLKEADNNDAEHTFVIRVKSSLDEAGVSDEVFQKWQEDTTLAFKKRNFFGMSLKEVPEMLVNSKPLLEDFKKLIGVTRIQAERSDVLSTKFEQHSTKFEQHSTKFDEHSMKFDILGAQLDRVESKVDQLISLLTGSAVGQQQLVGGGVEENHDTNLVCNRERNNHHEPVPTSQHGISNITPVPWPDEPRKELRYDTCFKNRYSSGKLTCQATFKCWFQDQLPVAFYNMDNAARVKHRNHFSTSKTVVHMMLKHLPEYPDPKDDLDVLAERAMSGIQEYHHLDKKPSRNQMACGRSKTRTKEGVPSLFEKGDYMGATVDTPFSVSTPPDVVAFFLGRGNNPTGKKRKISDAEDADIE</sequence>
<proteinExistence type="predicted"/>
<evidence type="ECO:0000313" key="2">
    <source>
        <dbReference type="EMBL" id="CAJ1957438.1"/>
    </source>
</evidence>
<reference evidence="2" key="1">
    <citation type="submission" date="2023-08" db="EMBL/GenBank/DDBJ databases">
        <authorList>
            <person name="Audoor S."/>
            <person name="Bilcke G."/>
        </authorList>
    </citation>
    <scope>NUCLEOTIDE SEQUENCE</scope>
</reference>
<accession>A0AAD2G026</accession>
<organism evidence="2 3">
    <name type="scientific">Cylindrotheca closterium</name>
    <dbReference type="NCBI Taxonomy" id="2856"/>
    <lineage>
        <taxon>Eukaryota</taxon>
        <taxon>Sar</taxon>
        <taxon>Stramenopiles</taxon>
        <taxon>Ochrophyta</taxon>
        <taxon>Bacillariophyta</taxon>
        <taxon>Bacillariophyceae</taxon>
        <taxon>Bacillariophycidae</taxon>
        <taxon>Bacillariales</taxon>
        <taxon>Bacillariaceae</taxon>
        <taxon>Cylindrotheca</taxon>
    </lineage>
</organism>
<evidence type="ECO:0000313" key="3">
    <source>
        <dbReference type="Proteomes" id="UP001295423"/>
    </source>
</evidence>
<keyword evidence="3" id="KW-1185">Reference proteome</keyword>
<dbReference type="AlphaFoldDB" id="A0AAD2G026"/>
<name>A0AAD2G026_9STRA</name>
<feature type="region of interest" description="Disordered" evidence="1">
    <location>
        <begin position="1"/>
        <end position="59"/>
    </location>
</feature>